<keyword evidence="4 6" id="KW-1133">Transmembrane helix</keyword>
<evidence type="ECO:0000256" key="2">
    <source>
        <dbReference type="ARBA" id="ARBA00009773"/>
    </source>
</evidence>
<dbReference type="PANTHER" id="PTHR21716:SF16">
    <property type="entry name" value="BLL1467 PROTEIN"/>
    <property type="match status" value="1"/>
</dbReference>
<feature type="transmembrane region" description="Helical" evidence="6">
    <location>
        <begin position="286"/>
        <end position="304"/>
    </location>
</feature>
<organism evidence="7 8">
    <name type="scientific">Phyllobacterium phragmitis</name>
    <dbReference type="NCBI Taxonomy" id="2670329"/>
    <lineage>
        <taxon>Bacteria</taxon>
        <taxon>Pseudomonadati</taxon>
        <taxon>Pseudomonadota</taxon>
        <taxon>Alphaproteobacteria</taxon>
        <taxon>Hyphomicrobiales</taxon>
        <taxon>Phyllobacteriaceae</taxon>
        <taxon>Phyllobacterium</taxon>
    </lineage>
</organism>
<feature type="transmembrane region" description="Helical" evidence="6">
    <location>
        <begin position="252"/>
        <end position="279"/>
    </location>
</feature>
<keyword evidence="5 6" id="KW-0472">Membrane</keyword>
<keyword evidence="3 6" id="KW-0812">Transmembrane</keyword>
<gene>
    <name evidence="7" type="ORF">PPNSA23_40410</name>
</gene>
<accession>A0ABQ0H5A8</accession>
<feature type="transmembrane region" description="Helical" evidence="6">
    <location>
        <begin position="224"/>
        <end position="246"/>
    </location>
</feature>
<protein>
    <submittedName>
        <fullName evidence="7">AI-2E family transporter</fullName>
    </submittedName>
</protein>
<dbReference type="Pfam" id="PF01594">
    <property type="entry name" value="AI-2E_transport"/>
    <property type="match status" value="1"/>
</dbReference>
<evidence type="ECO:0000313" key="7">
    <source>
        <dbReference type="EMBL" id="GAB1584098.1"/>
    </source>
</evidence>
<dbReference type="PANTHER" id="PTHR21716">
    <property type="entry name" value="TRANSMEMBRANE PROTEIN"/>
    <property type="match status" value="1"/>
</dbReference>
<feature type="transmembrane region" description="Helical" evidence="6">
    <location>
        <begin position="29"/>
        <end position="47"/>
    </location>
</feature>
<feature type="transmembrane region" description="Helical" evidence="6">
    <location>
        <begin position="53"/>
        <end position="73"/>
    </location>
</feature>
<comment type="similarity">
    <text evidence="2">Belongs to the autoinducer-2 exporter (AI-2E) (TC 2.A.86) family.</text>
</comment>
<proteinExistence type="inferred from homology"/>
<feature type="transmembrane region" description="Helical" evidence="6">
    <location>
        <begin position="80"/>
        <end position="101"/>
    </location>
</feature>
<dbReference type="EMBL" id="BAAFZP010000002">
    <property type="protein sequence ID" value="GAB1584098.1"/>
    <property type="molecule type" value="Genomic_DNA"/>
</dbReference>
<name>A0ABQ0H5A8_9HYPH</name>
<comment type="subcellular location">
    <subcellularLocation>
        <location evidence="1">Membrane</location>
        <topology evidence="1">Multi-pass membrane protein</topology>
    </subcellularLocation>
</comment>
<evidence type="ECO:0000256" key="4">
    <source>
        <dbReference type="ARBA" id="ARBA00022989"/>
    </source>
</evidence>
<evidence type="ECO:0000256" key="5">
    <source>
        <dbReference type="ARBA" id="ARBA00023136"/>
    </source>
</evidence>
<sequence length="387" mass="41493">MQEAERDEAAAFHGRSIEPPQVIVVDSSLKTLGIGTFLIILVVALYFGRDFLLPVVLAFLLALVLGPVVRSLARRGAPEWATAILLVVVLSAVIASALYSLSGPVSRWIEDAPQIGREVQDRIAMLRRPVDAVVDASKQVEQLAESEDQETQRVVLSEPGLISRAASGVPEVAAQIGVTLILLLFLLSSGDMFYEKLVKSLPTLSDKKRGLRIARTVEREVSRYLFTISLINVGLGAAIAAGMFAIDMPNPVLWGVLAALLNFIPYLGALLGIVLVGLVSLVSFDAIGAALLAPLIYLACTTLEGQLVTPLVIGRRLEMNPVVIFLAIAFWGWLWGIVGALIAVPLLVILKVFADHVEGLGGVAEFLAGRDVPQPQEDEESDPPQSS</sequence>
<evidence type="ECO:0000256" key="3">
    <source>
        <dbReference type="ARBA" id="ARBA00022692"/>
    </source>
</evidence>
<keyword evidence="8" id="KW-1185">Reference proteome</keyword>
<dbReference type="Proteomes" id="UP001628091">
    <property type="component" value="Unassembled WGS sequence"/>
</dbReference>
<evidence type="ECO:0000313" key="8">
    <source>
        <dbReference type="Proteomes" id="UP001628091"/>
    </source>
</evidence>
<reference evidence="7 8" key="1">
    <citation type="submission" date="2024-10" db="EMBL/GenBank/DDBJ databases">
        <title>Isolation, draft genome sequencing and identification of Phyllobacterium sp. NSA23, isolated from leaf soil.</title>
        <authorList>
            <person name="Akita H."/>
        </authorList>
    </citation>
    <scope>NUCLEOTIDE SEQUENCE [LARGE SCALE GENOMIC DNA]</scope>
    <source>
        <strain evidence="7 8">NSA23</strain>
    </source>
</reference>
<dbReference type="InterPro" id="IPR002549">
    <property type="entry name" value="AI-2E-like"/>
</dbReference>
<feature type="transmembrane region" description="Helical" evidence="6">
    <location>
        <begin position="172"/>
        <end position="194"/>
    </location>
</feature>
<dbReference type="RefSeq" id="WP_407866582.1">
    <property type="nucleotide sequence ID" value="NZ_BAAFZP010000002.1"/>
</dbReference>
<feature type="transmembrane region" description="Helical" evidence="6">
    <location>
        <begin position="324"/>
        <end position="350"/>
    </location>
</feature>
<evidence type="ECO:0000256" key="1">
    <source>
        <dbReference type="ARBA" id="ARBA00004141"/>
    </source>
</evidence>
<evidence type="ECO:0000256" key="6">
    <source>
        <dbReference type="SAM" id="Phobius"/>
    </source>
</evidence>
<comment type="caution">
    <text evidence="7">The sequence shown here is derived from an EMBL/GenBank/DDBJ whole genome shotgun (WGS) entry which is preliminary data.</text>
</comment>